<evidence type="ECO:0000313" key="3">
    <source>
        <dbReference type="EMBL" id="KAF2851379.1"/>
    </source>
</evidence>
<keyword evidence="4" id="KW-1185">Reference proteome</keyword>
<name>A0A6A7BAL5_9PLEO</name>
<feature type="compositionally biased region" description="Basic residues" evidence="1">
    <location>
        <begin position="1"/>
        <end position="11"/>
    </location>
</feature>
<evidence type="ECO:0000256" key="1">
    <source>
        <dbReference type="SAM" id="MobiDB-lite"/>
    </source>
</evidence>
<dbReference type="AlphaFoldDB" id="A0A6A7BAL5"/>
<evidence type="ECO:0000313" key="4">
    <source>
        <dbReference type="Proteomes" id="UP000799423"/>
    </source>
</evidence>
<accession>A0A6A7BAL5</accession>
<dbReference type="Proteomes" id="UP000799423">
    <property type="component" value="Unassembled WGS sequence"/>
</dbReference>
<sequence length="136" mass="15429">MVTARRGRGNRRPSQWRGFRRNSDTLSSFTAVARVGQEKNNGETDPTWNHSIREESFAYLKSLAFILALLVLELVCACLTPVESLCRKHLLVQRAPLIARDPISSALTFRHIAWPLSHLKLPTHVSQRKSRTQNGL</sequence>
<reference evidence="3" key="1">
    <citation type="submission" date="2020-01" db="EMBL/GenBank/DDBJ databases">
        <authorList>
            <consortium name="DOE Joint Genome Institute"/>
            <person name="Haridas S."/>
            <person name="Albert R."/>
            <person name="Binder M."/>
            <person name="Bloem J."/>
            <person name="Labutti K."/>
            <person name="Salamov A."/>
            <person name="Andreopoulos B."/>
            <person name="Baker S.E."/>
            <person name="Barry K."/>
            <person name="Bills G."/>
            <person name="Bluhm B.H."/>
            <person name="Cannon C."/>
            <person name="Castanera R."/>
            <person name="Culley D.E."/>
            <person name="Daum C."/>
            <person name="Ezra D."/>
            <person name="Gonzalez J.B."/>
            <person name="Henrissat B."/>
            <person name="Kuo A."/>
            <person name="Liang C."/>
            <person name="Lipzen A."/>
            <person name="Lutzoni F."/>
            <person name="Magnuson J."/>
            <person name="Mondo S."/>
            <person name="Nolan M."/>
            <person name="Ohm R."/>
            <person name="Pangilinan J."/>
            <person name="Park H.-J."/>
            <person name="Ramirez L."/>
            <person name="Alfaro M."/>
            <person name="Sun H."/>
            <person name="Tritt A."/>
            <person name="Yoshinaga Y."/>
            <person name="Zwiers L.-H."/>
            <person name="Turgeon B.G."/>
            <person name="Goodwin S.B."/>
            <person name="Spatafora J.W."/>
            <person name="Crous P.W."/>
            <person name="Grigoriev I.V."/>
        </authorList>
    </citation>
    <scope>NUCLEOTIDE SEQUENCE</scope>
    <source>
        <strain evidence="3">IPT5</strain>
    </source>
</reference>
<evidence type="ECO:0000256" key="2">
    <source>
        <dbReference type="SAM" id="Phobius"/>
    </source>
</evidence>
<gene>
    <name evidence="3" type="ORF">T440DRAFT_62256</name>
</gene>
<dbReference type="EMBL" id="MU006302">
    <property type="protein sequence ID" value="KAF2851379.1"/>
    <property type="molecule type" value="Genomic_DNA"/>
</dbReference>
<feature type="region of interest" description="Disordered" evidence="1">
    <location>
        <begin position="1"/>
        <end position="20"/>
    </location>
</feature>
<keyword evidence="2" id="KW-0812">Transmembrane</keyword>
<keyword evidence="2" id="KW-1133">Transmembrane helix</keyword>
<proteinExistence type="predicted"/>
<protein>
    <submittedName>
        <fullName evidence="3">Uncharacterized protein</fullName>
    </submittedName>
</protein>
<organism evidence="3 4">
    <name type="scientific">Plenodomus tracheiphilus IPT5</name>
    <dbReference type="NCBI Taxonomy" id="1408161"/>
    <lineage>
        <taxon>Eukaryota</taxon>
        <taxon>Fungi</taxon>
        <taxon>Dikarya</taxon>
        <taxon>Ascomycota</taxon>
        <taxon>Pezizomycotina</taxon>
        <taxon>Dothideomycetes</taxon>
        <taxon>Pleosporomycetidae</taxon>
        <taxon>Pleosporales</taxon>
        <taxon>Pleosporineae</taxon>
        <taxon>Leptosphaeriaceae</taxon>
        <taxon>Plenodomus</taxon>
    </lineage>
</organism>
<keyword evidence="2" id="KW-0472">Membrane</keyword>
<feature type="transmembrane region" description="Helical" evidence="2">
    <location>
        <begin position="63"/>
        <end position="82"/>
    </location>
</feature>